<evidence type="ECO:0000313" key="3">
    <source>
        <dbReference type="Proteomes" id="UP000886595"/>
    </source>
</evidence>
<feature type="region of interest" description="Disordered" evidence="1">
    <location>
        <begin position="1"/>
        <end position="73"/>
    </location>
</feature>
<feature type="compositionally biased region" description="Polar residues" evidence="1">
    <location>
        <begin position="62"/>
        <end position="73"/>
    </location>
</feature>
<feature type="compositionally biased region" description="Basic and acidic residues" evidence="1">
    <location>
        <begin position="1"/>
        <end position="15"/>
    </location>
</feature>
<evidence type="ECO:0000313" key="2">
    <source>
        <dbReference type="EMBL" id="KAG2263621.1"/>
    </source>
</evidence>
<sequence>MLQEERQRAPRRSDVAEEPWSTKEQQNRDSEGTKLSFGMEEYQVNPWDGSLSPEAAGDVSAVTDSSIVEESLG</sequence>
<protein>
    <submittedName>
        <fullName evidence="2">Uncharacterized protein</fullName>
    </submittedName>
</protein>
<keyword evidence="3" id="KW-1185">Reference proteome</keyword>
<reference evidence="2 3" key="1">
    <citation type="submission" date="2020-02" db="EMBL/GenBank/DDBJ databases">
        <authorList>
            <person name="Ma Q."/>
            <person name="Huang Y."/>
            <person name="Song X."/>
            <person name="Pei D."/>
        </authorList>
    </citation>
    <scope>NUCLEOTIDE SEQUENCE [LARGE SCALE GENOMIC DNA]</scope>
    <source>
        <strain evidence="2">Sxm20200214</strain>
        <tissue evidence="2">Leaf</tissue>
    </source>
</reference>
<organism evidence="2 3">
    <name type="scientific">Brassica carinata</name>
    <name type="common">Ethiopian mustard</name>
    <name type="synonym">Abyssinian cabbage</name>
    <dbReference type="NCBI Taxonomy" id="52824"/>
    <lineage>
        <taxon>Eukaryota</taxon>
        <taxon>Viridiplantae</taxon>
        <taxon>Streptophyta</taxon>
        <taxon>Embryophyta</taxon>
        <taxon>Tracheophyta</taxon>
        <taxon>Spermatophyta</taxon>
        <taxon>Magnoliopsida</taxon>
        <taxon>eudicotyledons</taxon>
        <taxon>Gunneridae</taxon>
        <taxon>Pentapetalae</taxon>
        <taxon>rosids</taxon>
        <taxon>malvids</taxon>
        <taxon>Brassicales</taxon>
        <taxon>Brassicaceae</taxon>
        <taxon>Brassiceae</taxon>
        <taxon>Brassica</taxon>
    </lineage>
</organism>
<gene>
    <name evidence="2" type="ORF">Bca52824_070700</name>
</gene>
<dbReference type="Proteomes" id="UP000886595">
    <property type="component" value="Unassembled WGS sequence"/>
</dbReference>
<accession>A0A8X7Q4P4</accession>
<name>A0A8X7Q4P4_BRACI</name>
<dbReference type="EMBL" id="JAAMPC010000014">
    <property type="protein sequence ID" value="KAG2263621.1"/>
    <property type="molecule type" value="Genomic_DNA"/>
</dbReference>
<evidence type="ECO:0000256" key="1">
    <source>
        <dbReference type="SAM" id="MobiDB-lite"/>
    </source>
</evidence>
<proteinExistence type="predicted"/>
<dbReference type="AlphaFoldDB" id="A0A8X7Q4P4"/>
<comment type="caution">
    <text evidence="2">The sequence shown here is derived from an EMBL/GenBank/DDBJ whole genome shotgun (WGS) entry which is preliminary data.</text>
</comment>